<comment type="caution">
    <text evidence="4">The sequence shown here is derived from an EMBL/GenBank/DDBJ whole genome shotgun (WGS) entry which is preliminary data.</text>
</comment>
<evidence type="ECO:0000313" key="16">
    <source>
        <dbReference type="Proteomes" id="UP000441208"/>
    </source>
</evidence>
<evidence type="ECO:0000313" key="18">
    <source>
        <dbReference type="Proteomes" id="UP000476176"/>
    </source>
</evidence>
<dbReference type="EMBL" id="QXGF01000309">
    <property type="protein sequence ID" value="KAE8942382.1"/>
    <property type="molecule type" value="Genomic_DNA"/>
</dbReference>
<dbReference type="Proteomes" id="UP000441208">
    <property type="component" value="Unassembled WGS sequence"/>
</dbReference>
<evidence type="ECO:0000313" key="19">
    <source>
        <dbReference type="Proteomes" id="UP000486351"/>
    </source>
</evidence>
<dbReference type="Proteomes" id="UP000460718">
    <property type="component" value="Unassembled WGS sequence"/>
</dbReference>
<evidence type="ECO:0000313" key="13">
    <source>
        <dbReference type="Proteomes" id="UP000437068"/>
    </source>
</evidence>
<dbReference type="Proteomes" id="UP000486351">
    <property type="component" value="Unassembled WGS sequence"/>
</dbReference>
<dbReference type="EMBL" id="QXGC01001013">
    <property type="protein sequence ID" value="KAE9213717.1"/>
    <property type="molecule type" value="Genomic_DNA"/>
</dbReference>
<dbReference type="Proteomes" id="UP000440367">
    <property type="component" value="Unassembled WGS sequence"/>
</dbReference>
<gene>
    <name evidence="9" type="ORF">PF001_g15360</name>
    <name evidence="8" type="ORF">PF002_g17661</name>
    <name evidence="7" type="ORF">PF004_g15256</name>
    <name evidence="6" type="ORF">PF005_g15227</name>
    <name evidence="5" type="ORF">PF006_g6475</name>
    <name evidence="4" type="ORF">PF007_g6737</name>
    <name evidence="10" type="ORF">PF008_g15525</name>
    <name evidence="1" type="ORF">PF009_g7861</name>
    <name evidence="3" type="ORF">PF010_g15250</name>
    <name evidence="2" type="ORF">PF011_g15886</name>
</gene>
<evidence type="ECO:0000313" key="20">
    <source>
        <dbReference type="Proteomes" id="UP000488956"/>
    </source>
</evidence>
<evidence type="ECO:0000313" key="3">
    <source>
        <dbReference type="EMBL" id="KAE9099298.1"/>
    </source>
</evidence>
<dbReference type="Proteomes" id="UP000476176">
    <property type="component" value="Unassembled WGS sequence"/>
</dbReference>
<evidence type="ECO:0000313" key="5">
    <source>
        <dbReference type="EMBL" id="KAE9148992.1"/>
    </source>
</evidence>
<evidence type="ECO:0000313" key="11">
    <source>
        <dbReference type="Proteomes" id="UP000429523"/>
    </source>
</evidence>
<dbReference type="Proteomes" id="UP000433483">
    <property type="component" value="Unassembled WGS sequence"/>
</dbReference>
<dbReference type="EMBL" id="QXFZ01000257">
    <property type="protein sequence ID" value="KAE9124384.1"/>
    <property type="molecule type" value="Genomic_DNA"/>
</dbReference>
<evidence type="ECO:0000313" key="7">
    <source>
        <dbReference type="EMBL" id="KAE9213717.1"/>
    </source>
</evidence>
<dbReference type="EMBL" id="QXGB01000935">
    <property type="protein sequence ID" value="KAE9200738.1"/>
    <property type="molecule type" value="Genomic_DNA"/>
</dbReference>
<evidence type="ECO:0000313" key="15">
    <source>
        <dbReference type="Proteomes" id="UP000440732"/>
    </source>
</evidence>
<dbReference type="EMBL" id="QXGE01000995">
    <property type="protein sequence ID" value="KAE9299611.1"/>
    <property type="molecule type" value="Genomic_DNA"/>
</dbReference>
<keyword evidence="12" id="KW-1185">Reference proteome</keyword>
<dbReference type="EMBL" id="QXGD01001110">
    <property type="protein sequence ID" value="KAE9214471.1"/>
    <property type="molecule type" value="Genomic_DNA"/>
</dbReference>
<evidence type="ECO:0000313" key="4">
    <source>
        <dbReference type="EMBL" id="KAE9124384.1"/>
    </source>
</evidence>
<evidence type="ECO:0000313" key="17">
    <source>
        <dbReference type="Proteomes" id="UP000460718"/>
    </source>
</evidence>
<evidence type="ECO:0000313" key="10">
    <source>
        <dbReference type="EMBL" id="KAE9331251.1"/>
    </source>
</evidence>
<dbReference type="Proteomes" id="UP000437068">
    <property type="component" value="Unassembled WGS sequence"/>
</dbReference>
<evidence type="ECO:0000313" key="8">
    <source>
        <dbReference type="EMBL" id="KAE9214471.1"/>
    </source>
</evidence>
<dbReference type="Proteomes" id="UP000488956">
    <property type="component" value="Unassembled WGS sequence"/>
</dbReference>
<proteinExistence type="predicted"/>
<reference evidence="11 12" key="1">
    <citation type="submission" date="2018-08" db="EMBL/GenBank/DDBJ databases">
        <title>Genomic investigation of the strawberry pathogen Phytophthora fragariae indicates pathogenicity is determined by transcriptional variation in three key races.</title>
        <authorList>
            <person name="Adams T.M."/>
            <person name="Armitage A.D."/>
            <person name="Sobczyk M.K."/>
            <person name="Bates H.J."/>
            <person name="Dunwell J.M."/>
            <person name="Nellist C.F."/>
            <person name="Harrison R.J."/>
        </authorList>
    </citation>
    <scope>NUCLEOTIDE SEQUENCE [LARGE SCALE GENOMIC DNA]</scope>
    <source>
        <strain evidence="9 13">A4</strain>
        <strain evidence="8 14">BC-1</strain>
        <strain evidence="7 18">BC-23</strain>
        <strain evidence="6 12">NOV-27</strain>
        <strain evidence="5 15">NOV-5</strain>
        <strain evidence="4 16">NOV-71</strain>
        <strain evidence="10 19">NOV-77</strain>
        <strain evidence="1 11">NOV-9</strain>
        <strain evidence="3 20">ONT-3</strain>
        <strain evidence="2 17">SCRP245</strain>
    </source>
</reference>
<dbReference type="EMBL" id="QXFY01001011">
    <property type="protein sequence ID" value="KAE9331251.1"/>
    <property type="molecule type" value="Genomic_DNA"/>
</dbReference>
<dbReference type="EMBL" id="QXGA01000261">
    <property type="protein sequence ID" value="KAE9148992.1"/>
    <property type="molecule type" value="Genomic_DNA"/>
</dbReference>
<name>A0A6A3SVQ2_9STRA</name>
<dbReference type="Proteomes" id="UP000429523">
    <property type="component" value="Unassembled WGS sequence"/>
</dbReference>
<protein>
    <submittedName>
        <fullName evidence="4">Uncharacterized protein</fullName>
    </submittedName>
</protein>
<sequence length="50" mass="5373">MSAIAAERAKTHGDFIHEAADTIQLAKVGLWNDAGGQTKWSDYKAVAKVT</sequence>
<evidence type="ECO:0000313" key="14">
    <source>
        <dbReference type="Proteomes" id="UP000440367"/>
    </source>
</evidence>
<evidence type="ECO:0000313" key="12">
    <source>
        <dbReference type="Proteomes" id="UP000433483"/>
    </source>
</evidence>
<evidence type="ECO:0000313" key="6">
    <source>
        <dbReference type="EMBL" id="KAE9200738.1"/>
    </source>
</evidence>
<dbReference type="EMBL" id="QXFW01001105">
    <property type="protein sequence ID" value="KAE8996460.1"/>
    <property type="molecule type" value="Genomic_DNA"/>
</dbReference>
<organism evidence="4 16">
    <name type="scientific">Phytophthora fragariae</name>
    <dbReference type="NCBI Taxonomy" id="53985"/>
    <lineage>
        <taxon>Eukaryota</taxon>
        <taxon>Sar</taxon>
        <taxon>Stramenopiles</taxon>
        <taxon>Oomycota</taxon>
        <taxon>Peronosporomycetes</taxon>
        <taxon>Peronosporales</taxon>
        <taxon>Peronosporaceae</taxon>
        <taxon>Phytophthora</taxon>
    </lineage>
</organism>
<evidence type="ECO:0000313" key="2">
    <source>
        <dbReference type="EMBL" id="KAE8996460.1"/>
    </source>
</evidence>
<accession>A0A6A3SVQ2</accession>
<dbReference type="Proteomes" id="UP000440732">
    <property type="component" value="Unassembled WGS sequence"/>
</dbReference>
<dbReference type="AlphaFoldDB" id="A0A6A3SVQ2"/>
<evidence type="ECO:0000313" key="1">
    <source>
        <dbReference type="EMBL" id="KAE8942382.1"/>
    </source>
</evidence>
<evidence type="ECO:0000313" key="9">
    <source>
        <dbReference type="EMBL" id="KAE9299611.1"/>
    </source>
</evidence>
<dbReference type="EMBL" id="QXFX01000983">
    <property type="protein sequence ID" value="KAE9099298.1"/>
    <property type="molecule type" value="Genomic_DNA"/>
</dbReference>